<name>A0AAE9L1R1_9BURK</name>
<sequence>MIAAFYALPVTAQERTVKNVVIKETGLTSHTDDASLTENCKTFKPTVGQVKRYFSRAYPIENRILTHERYSPCFAVGEVSFSDNTSGRFRLYSGGTATLFWLGGNTVDLLYKRNKWHDPFACAYGLTDEPEC</sequence>
<dbReference type="EMBL" id="CP097330">
    <property type="protein sequence ID" value="URF03180.1"/>
    <property type="molecule type" value="Genomic_DNA"/>
</dbReference>
<accession>A0AAE9L1R1</accession>
<reference evidence="1" key="2">
    <citation type="submission" date="2022-05" db="EMBL/GenBank/DDBJ databases">
        <authorList>
            <person name="Kunte H.-J."/>
        </authorList>
    </citation>
    <scope>NUCLEOTIDE SEQUENCE</scope>
    <source>
        <strain evidence="1">G5</strain>
    </source>
</reference>
<dbReference type="RefSeq" id="WP_250024683.1">
    <property type="nucleotide sequence ID" value="NZ_CP097330.1"/>
</dbReference>
<dbReference type="AlphaFoldDB" id="A0AAE9L1R1"/>
<reference evidence="1" key="1">
    <citation type="journal article" date="2022" name="Microbiol. Resour. Announc.">
        <title>Genome Sequence of Cupriavidus campinensis Strain G5, a Member of a Bacterial Consortium Capable of Polyethylene Degradation.</title>
        <authorList>
            <person name="Schneider B."/>
            <person name="Pfeiffer F."/>
            <person name="Dyall-Smith M."/>
            <person name="Kunte H.J."/>
        </authorList>
    </citation>
    <scope>NUCLEOTIDE SEQUENCE</scope>
    <source>
        <strain evidence="1">G5</strain>
    </source>
</reference>
<evidence type="ECO:0000313" key="1">
    <source>
        <dbReference type="EMBL" id="URF03180.1"/>
    </source>
</evidence>
<dbReference type="Proteomes" id="UP001056132">
    <property type="component" value="Chromosome 1"/>
</dbReference>
<proteinExistence type="predicted"/>
<protein>
    <submittedName>
        <fullName evidence="1">Uncharacterized protein</fullName>
    </submittedName>
</protein>
<organism evidence="1 2">
    <name type="scientific">Cupriavidus campinensis</name>
    <dbReference type="NCBI Taxonomy" id="151783"/>
    <lineage>
        <taxon>Bacteria</taxon>
        <taxon>Pseudomonadati</taxon>
        <taxon>Pseudomonadota</taxon>
        <taxon>Betaproteobacteria</taxon>
        <taxon>Burkholderiales</taxon>
        <taxon>Burkholderiaceae</taxon>
        <taxon>Cupriavidus</taxon>
    </lineage>
</organism>
<dbReference type="KEGG" id="ccam:M5D45_11570"/>
<gene>
    <name evidence="1" type="ORF">M5D45_11570</name>
</gene>
<evidence type="ECO:0000313" key="2">
    <source>
        <dbReference type="Proteomes" id="UP001056132"/>
    </source>
</evidence>